<protein>
    <recommendedName>
        <fullName evidence="4">DUF4352 domain-containing protein</fullName>
    </recommendedName>
</protein>
<feature type="compositionally biased region" description="Low complexity" evidence="2">
    <location>
        <begin position="23"/>
        <end position="32"/>
    </location>
</feature>
<dbReference type="InterPro" id="IPR029050">
    <property type="entry name" value="Immunoprotect_excell_Ig-like"/>
</dbReference>
<evidence type="ECO:0000256" key="3">
    <source>
        <dbReference type="SAM" id="Phobius"/>
    </source>
</evidence>
<feature type="compositionally biased region" description="Pro residues" evidence="2">
    <location>
        <begin position="1"/>
        <end position="22"/>
    </location>
</feature>
<keyword evidence="1" id="KW-0732">Signal</keyword>
<evidence type="ECO:0000313" key="6">
    <source>
        <dbReference type="Proteomes" id="UP001499930"/>
    </source>
</evidence>
<evidence type="ECO:0000259" key="4">
    <source>
        <dbReference type="Pfam" id="PF11611"/>
    </source>
</evidence>
<comment type="caution">
    <text evidence="5">The sequence shown here is derived from an EMBL/GenBank/DDBJ whole genome shotgun (WGS) entry which is preliminary data.</text>
</comment>
<dbReference type="RefSeq" id="WP_344901888.1">
    <property type="nucleotide sequence ID" value="NZ_BAAAWD010000016.1"/>
</dbReference>
<dbReference type="Pfam" id="PF11611">
    <property type="entry name" value="DUF4352"/>
    <property type="match status" value="1"/>
</dbReference>
<name>A0ABP6L2Z5_9ACTN</name>
<keyword evidence="3" id="KW-0812">Transmembrane</keyword>
<evidence type="ECO:0000256" key="2">
    <source>
        <dbReference type="SAM" id="MobiDB-lite"/>
    </source>
</evidence>
<feature type="transmembrane region" description="Helical" evidence="3">
    <location>
        <begin position="59"/>
        <end position="83"/>
    </location>
</feature>
<dbReference type="Proteomes" id="UP001499930">
    <property type="component" value="Unassembled WGS sequence"/>
</dbReference>
<proteinExistence type="predicted"/>
<feature type="region of interest" description="Disordered" evidence="2">
    <location>
        <begin position="85"/>
        <end position="128"/>
    </location>
</feature>
<dbReference type="Gene3D" id="2.60.40.1240">
    <property type="match status" value="1"/>
</dbReference>
<reference evidence="6" key="1">
    <citation type="journal article" date="2019" name="Int. J. Syst. Evol. Microbiol.">
        <title>The Global Catalogue of Microorganisms (GCM) 10K type strain sequencing project: providing services to taxonomists for standard genome sequencing and annotation.</title>
        <authorList>
            <consortium name="The Broad Institute Genomics Platform"/>
            <consortium name="The Broad Institute Genome Sequencing Center for Infectious Disease"/>
            <person name="Wu L."/>
            <person name="Ma J."/>
        </authorList>
    </citation>
    <scope>NUCLEOTIDE SEQUENCE [LARGE SCALE GENOMIC DNA]</scope>
    <source>
        <strain evidence="6">JCM 3106</strain>
    </source>
</reference>
<gene>
    <name evidence="5" type="ORF">GCM10017559_61530</name>
</gene>
<evidence type="ECO:0000313" key="5">
    <source>
        <dbReference type="EMBL" id="GAA3027174.1"/>
    </source>
</evidence>
<evidence type="ECO:0000256" key="1">
    <source>
        <dbReference type="ARBA" id="ARBA00022729"/>
    </source>
</evidence>
<keyword evidence="6" id="KW-1185">Reference proteome</keyword>
<sequence length="267" mass="28131">MTYPPQGPQPRPGHQHPQPPQQQPYGHVQGPPHGYPPPYGHPGYGGHQPPPPPSSSKGFLIGIITAVSLTVVAAVIGTIVLVSSTTSGDSQLRTAPDTGQRFLAPPPTEAGQPADAGQSLADPPAEQQGQVAKVGETITVKGMKPGVEVAVTLNRVIDNATSTNQYLQPDPGTRYVAVELTLKNMGQQVYTDSPIMGADLIDTEGQQHRTTLMSDVKEGVPFSGSITVSPGDSRKGLIVFKVPTNAKPAKLQFGVMLSRDKGEWTLS</sequence>
<keyword evidence="3" id="KW-0472">Membrane</keyword>
<feature type="region of interest" description="Disordered" evidence="2">
    <location>
        <begin position="1"/>
        <end position="53"/>
    </location>
</feature>
<keyword evidence="3" id="KW-1133">Transmembrane helix</keyword>
<dbReference type="InterPro" id="IPR029051">
    <property type="entry name" value="DUF4352"/>
</dbReference>
<organism evidence="5 6">
    <name type="scientific">Streptosporangium longisporum</name>
    <dbReference type="NCBI Taxonomy" id="46187"/>
    <lineage>
        <taxon>Bacteria</taxon>
        <taxon>Bacillati</taxon>
        <taxon>Actinomycetota</taxon>
        <taxon>Actinomycetes</taxon>
        <taxon>Streptosporangiales</taxon>
        <taxon>Streptosporangiaceae</taxon>
        <taxon>Streptosporangium</taxon>
    </lineage>
</organism>
<accession>A0ABP6L2Z5</accession>
<feature type="domain" description="DUF4352" evidence="4">
    <location>
        <begin position="148"/>
        <end position="254"/>
    </location>
</feature>
<dbReference type="EMBL" id="BAAAWD010000016">
    <property type="protein sequence ID" value="GAA3027174.1"/>
    <property type="molecule type" value="Genomic_DNA"/>
</dbReference>